<gene>
    <name evidence="9" type="ORF">SKAU_G00028200</name>
</gene>
<keyword evidence="5" id="KW-0325">Glycoprotein</keyword>
<feature type="transmembrane region" description="Helical" evidence="7">
    <location>
        <begin position="131"/>
        <end position="150"/>
    </location>
</feature>
<dbReference type="PANTHER" id="PTHR12680:SF2">
    <property type="entry name" value="PROTEIN PHTF2"/>
    <property type="match status" value="1"/>
</dbReference>
<comment type="subcellular location">
    <subcellularLocation>
        <location evidence="1">Membrane</location>
        <topology evidence="1">Multi-pass membrane protein</topology>
    </subcellularLocation>
</comment>
<feature type="transmembrane region" description="Helical" evidence="7">
    <location>
        <begin position="723"/>
        <end position="746"/>
    </location>
</feature>
<keyword evidence="10" id="KW-1185">Reference proteome</keyword>
<feature type="transmembrane region" description="Helical" evidence="7">
    <location>
        <begin position="98"/>
        <end position="119"/>
    </location>
</feature>
<dbReference type="GO" id="GO:0005783">
    <property type="term" value="C:endoplasmic reticulum"/>
    <property type="evidence" value="ECO:0007669"/>
    <property type="project" value="InterPro"/>
</dbReference>
<feature type="region of interest" description="Disordered" evidence="6">
    <location>
        <begin position="323"/>
        <end position="371"/>
    </location>
</feature>
<feature type="compositionally biased region" description="Acidic residues" evidence="6">
    <location>
        <begin position="298"/>
        <end position="309"/>
    </location>
</feature>
<evidence type="ECO:0000256" key="2">
    <source>
        <dbReference type="ARBA" id="ARBA00022692"/>
    </source>
</evidence>
<evidence type="ECO:0000313" key="9">
    <source>
        <dbReference type="EMBL" id="KAJ8382042.1"/>
    </source>
</evidence>
<evidence type="ECO:0000313" key="10">
    <source>
        <dbReference type="Proteomes" id="UP001152622"/>
    </source>
</evidence>
<dbReference type="OrthoDB" id="10066656at2759"/>
<dbReference type="AlphaFoldDB" id="A0A9Q1GDR7"/>
<evidence type="ECO:0000256" key="5">
    <source>
        <dbReference type="ARBA" id="ARBA00023180"/>
    </source>
</evidence>
<proteinExistence type="predicted"/>
<protein>
    <recommendedName>
        <fullName evidence="8">PHTF1/2 N-terminal domain-containing protein</fullName>
    </recommendedName>
</protein>
<feature type="domain" description="PHTF1/2 N-terminal" evidence="8">
    <location>
        <begin position="4"/>
        <end position="153"/>
    </location>
</feature>
<dbReference type="PANTHER" id="PTHR12680">
    <property type="entry name" value="PUTATIVE HOMEODOMAIN TRANSCRIPTION FACTOR PHTF"/>
    <property type="match status" value="1"/>
</dbReference>
<feature type="transmembrane region" description="Helical" evidence="7">
    <location>
        <begin position="637"/>
        <end position="655"/>
    </location>
</feature>
<keyword evidence="3 7" id="KW-1133">Transmembrane helix</keyword>
<evidence type="ECO:0000256" key="6">
    <source>
        <dbReference type="SAM" id="MobiDB-lite"/>
    </source>
</evidence>
<dbReference type="InterPro" id="IPR021980">
    <property type="entry name" value="PHTF1/2_N"/>
</dbReference>
<feature type="transmembrane region" description="Helical" evidence="7">
    <location>
        <begin position="517"/>
        <end position="541"/>
    </location>
</feature>
<feature type="region of interest" description="Disordered" evidence="6">
    <location>
        <begin position="280"/>
        <end position="311"/>
    </location>
</feature>
<dbReference type="Pfam" id="PF12129">
    <property type="entry name" value="PHTF1-2_N"/>
    <property type="match status" value="1"/>
</dbReference>
<name>A0A9Q1GDR7_SYNKA</name>
<evidence type="ECO:0000256" key="4">
    <source>
        <dbReference type="ARBA" id="ARBA00023136"/>
    </source>
</evidence>
<evidence type="ECO:0000259" key="8">
    <source>
        <dbReference type="Pfam" id="PF12129"/>
    </source>
</evidence>
<evidence type="ECO:0000256" key="7">
    <source>
        <dbReference type="SAM" id="Phobius"/>
    </source>
</evidence>
<keyword evidence="2 7" id="KW-0812">Transmembrane</keyword>
<dbReference type="InterPro" id="IPR039775">
    <property type="entry name" value="PHTF1/2"/>
</dbReference>
<feature type="compositionally biased region" description="Basic and acidic residues" evidence="6">
    <location>
        <begin position="361"/>
        <end position="370"/>
    </location>
</feature>
<dbReference type="Proteomes" id="UP001152622">
    <property type="component" value="Chromosome 1"/>
</dbReference>
<feature type="compositionally biased region" description="Basic residues" evidence="6">
    <location>
        <begin position="329"/>
        <end position="339"/>
    </location>
</feature>
<keyword evidence="4 7" id="KW-0472">Membrane</keyword>
<reference evidence="9" key="1">
    <citation type="journal article" date="2023" name="Science">
        <title>Genome structures resolve the early diversification of teleost fishes.</title>
        <authorList>
            <person name="Parey E."/>
            <person name="Louis A."/>
            <person name="Montfort J."/>
            <person name="Bouchez O."/>
            <person name="Roques C."/>
            <person name="Iampietro C."/>
            <person name="Lluch J."/>
            <person name="Castinel A."/>
            <person name="Donnadieu C."/>
            <person name="Desvignes T."/>
            <person name="Floi Bucao C."/>
            <person name="Jouanno E."/>
            <person name="Wen M."/>
            <person name="Mejri S."/>
            <person name="Dirks R."/>
            <person name="Jansen H."/>
            <person name="Henkel C."/>
            <person name="Chen W.J."/>
            <person name="Zahm M."/>
            <person name="Cabau C."/>
            <person name="Klopp C."/>
            <person name="Thompson A.W."/>
            <person name="Robinson-Rechavi M."/>
            <person name="Braasch I."/>
            <person name="Lecointre G."/>
            <person name="Bobe J."/>
            <person name="Postlethwait J.H."/>
            <person name="Berthelot C."/>
            <person name="Roest Crollius H."/>
            <person name="Guiguen Y."/>
        </authorList>
    </citation>
    <scope>NUCLEOTIDE SEQUENCE</scope>
    <source>
        <strain evidence="9">WJC10195</strain>
    </source>
</reference>
<comment type="caution">
    <text evidence="9">The sequence shown here is derived from an EMBL/GenBank/DDBJ whole genome shotgun (WGS) entry which is preliminary data.</text>
</comment>
<dbReference type="EMBL" id="JAINUF010000001">
    <property type="protein sequence ID" value="KAJ8382042.1"/>
    <property type="molecule type" value="Genomic_DNA"/>
</dbReference>
<evidence type="ECO:0000256" key="3">
    <source>
        <dbReference type="ARBA" id="ARBA00022989"/>
    </source>
</evidence>
<evidence type="ECO:0000256" key="1">
    <source>
        <dbReference type="ARBA" id="ARBA00004141"/>
    </source>
</evidence>
<dbReference type="GO" id="GO:0016020">
    <property type="term" value="C:membrane"/>
    <property type="evidence" value="ECO:0007669"/>
    <property type="project" value="UniProtKB-SubCell"/>
</dbReference>
<feature type="compositionally biased region" description="Low complexity" evidence="6">
    <location>
        <begin position="348"/>
        <end position="360"/>
    </location>
</feature>
<feature type="transmembrane region" description="Helical" evidence="7">
    <location>
        <begin position="467"/>
        <end position="487"/>
    </location>
</feature>
<sequence length="755" mass="85604">MASKVRDAVVWYQKKIGAYDQQIWEKSVEQREIKGLRNKPKKTGHVKPDLIDVDLVRGSAFAKAKPESPWTSLTRKGIVRVVFFPFFFRWWTQVTSRAIFFLLLFLYLLQAAAAVLFFTVPQTRGIPVTEVFGGIWLMLLLGTVHCQIVSTRTPKPVPSSGGKRRRKLRRAAHLEVHREGDGSSTTDNTQEGALRCSGSAATHSLAAFFRELWHDIFKTGSKKSKMSIDKSTETDNGYVSLDGRVTSKSSEEGLQLHEPLCDLLRTEETCWSAVPPQNNLLLPPIGKEPPSPRSMENMSDEASSEEDPEASYSVIRRGVERMNSDCTLRNRKPHHYKKHYPAEETPKSGTSCSSRCSSLRQDSESTRHESETEDVLWEDFLHCAECRSSCTSETEGESSAVCPAPKKEYRDDPFHQGHVPWLHSSNPGLERVSAIVWEVNECKKADMSVLEISGMIMNRVNLYTPGIGYQMFGNLVSVVLGLTPFAYRLSQYKDLEQLTALSGRELVSVAFGPSADVLVITMVTISFVVRVCLIWLFFFLLSVAERTYKQRLLFAKLFGHLTSARRARKSEVPHFRLKKVQNIKMWLSLRSYLKRRGPQRSVDVIVSSAFLLTLSVIVICCAQLLHVHETFLECHYNWELVIWCTSLSLFLLRFVTLGSETSKKYSNTSILLTEQINLYLKMEKKPNKKEELTLVNNVLKLATKLLKELDTPFRLYGLTMNPLLYNITQVVILSAVSGVISDLLGFNLKLWKIKS</sequence>
<feature type="transmembrane region" description="Helical" evidence="7">
    <location>
        <begin position="604"/>
        <end position="625"/>
    </location>
</feature>
<accession>A0A9Q1GDR7</accession>
<organism evidence="9 10">
    <name type="scientific">Synaphobranchus kaupii</name>
    <name type="common">Kaup's arrowtooth eel</name>
    <dbReference type="NCBI Taxonomy" id="118154"/>
    <lineage>
        <taxon>Eukaryota</taxon>
        <taxon>Metazoa</taxon>
        <taxon>Chordata</taxon>
        <taxon>Craniata</taxon>
        <taxon>Vertebrata</taxon>
        <taxon>Euteleostomi</taxon>
        <taxon>Actinopterygii</taxon>
        <taxon>Neopterygii</taxon>
        <taxon>Teleostei</taxon>
        <taxon>Anguilliformes</taxon>
        <taxon>Synaphobranchidae</taxon>
        <taxon>Synaphobranchus</taxon>
    </lineage>
</organism>